<organism evidence="1 2">
    <name type="scientific">Camellia lanceoleosa</name>
    <dbReference type="NCBI Taxonomy" id="1840588"/>
    <lineage>
        <taxon>Eukaryota</taxon>
        <taxon>Viridiplantae</taxon>
        <taxon>Streptophyta</taxon>
        <taxon>Embryophyta</taxon>
        <taxon>Tracheophyta</taxon>
        <taxon>Spermatophyta</taxon>
        <taxon>Magnoliopsida</taxon>
        <taxon>eudicotyledons</taxon>
        <taxon>Gunneridae</taxon>
        <taxon>Pentapetalae</taxon>
        <taxon>asterids</taxon>
        <taxon>Ericales</taxon>
        <taxon>Theaceae</taxon>
        <taxon>Camellia</taxon>
    </lineage>
</organism>
<reference evidence="1 2" key="1">
    <citation type="journal article" date="2022" name="Plant J.">
        <title>Chromosome-level genome of Camellia lanceoleosa provides a valuable resource for understanding genome evolution and self-incompatibility.</title>
        <authorList>
            <person name="Gong W."/>
            <person name="Xiao S."/>
            <person name="Wang L."/>
            <person name="Liao Z."/>
            <person name="Chang Y."/>
            <person name="Mo W."/>
            <person name="Hu G."/>
            <person name="Li W."/>
            <person name="Zhao G."/>
            <person name="Zhu H."/>
            <person name="Hu X."/>
            <person name="Ji K."/>
            <person name="Xiang X."/>
            <person name="Song Q."/>
            <person name="Yuan D."/>
            <person name="Jin S."/>
            <person name="Zhang L."/>
        </authorList>
    </citation>
    <scope>NUCLEOTIDE SEQUENCE [LARGE SCALE GENOMIC DNA]</scope>
    <source>
        <strain evidence="1">SQ_2022a</strain>
    </source>
</reference>
<proteinExistence type="predicted"/>
<dbReference type="EMBL" id="CM045758">
    <property type="protein sequence ID" value="KAI8031463.1"/>
    <property type="molecule type" value="Genomic_DNA"/>
</dbReference>
<evidence type="ECO:0000313" key="1">
    <source>
        <dbReference type="EMBL" id="KAI8031463.1"/>
    </source>
</evidence>
<name>A0ACC0J230_9ERIC</name>
<accession>A0ACC0J230</accession>
<sequence>MVTTFENASGKIIPLTFAGRRPGDAEVVYASVDKAEHQLIWKDRLFYVAMDKQKDKQTEAEIRLENEVIVAQCEAERQANYKLVTEHHAANTGSAAAILRM</sequence>
<dbReference type="Proteomes" id="UP001060215">
    <property type="component" value="Chromosome 1"/>
</dbReference>
<keyword evidence="2" id="KW-1185">Reference proteome</keyword>
<gene>
    <name evidence="1" type="ORF">LOK49_LG01G01777</name>
</gene>
<comment type="caution">
    <text evidence="1">The sequence shown here is derived from an EMBL/GenBank/DDBJ whole genome shotgun (WGS) entry which is preliminary data.</text>
</comment>
<evidence type="ECO:0000313" key="2">
    <source>
        <dbReference type="Proteomes" id="UP001060215"/>
    </source>
</evidence>
<protein>
    <submittedName>
        <fullName evidence="1">Uncharacterized protein</fullName>
    </submittedName>
</protein>